<evidence type="ECO:0000259" key="1">
    <source>
        <dbReference type="SMART" id="SM00942"/>
    </source>
</evidence>
<keyword evidence="4" id="KW-1185">Reference proteome</keyword>
<feature type="domain" description="DNA primase/polymerase bifunctional N-terminal" evidence="2">
    <location>
        <begin position="12"/>
        <end position="172"/>
    </location>
</feature>
<dbReference type="Proteomes" id="UP000621492">
    <property type="component" value="Unassembled WGS sequence"/>
</dbReference>
<dbReference type="Pfam" id="PF08708">
    <property type="entry name" value="PriCT_1"/>
    <property type="match status" value="1"/>
</dbReference>
<gene>
    <name evidence="3" type="ORF">GCM10011409_20080</name>
</gene>
<dbReference type="InterPro" id="IPR014820">
    <property type="entry name" value="PriCT_1"/>
</dbReference>
<sequence length="262" mass="29897">MPITKNPVLNAAIAYSQMLHWKVFPIHYKSKIPITEHGFKDATDNIDQIKKWWEEHPDGGIGLPTGKINNLVVMDIDPRNGGNISLERLIDENEELPHTVECLTGGGGNHFYFKYDERISKSKLQGYEGIDIQGNGKYVVLPTSTHPNGNNYEWELSSKPVITPIAYMPDWLLKLLQTEYRIKFKTKPSEEYLDILKGVTNGGRNNSMMSLIGYLLGKKIDYRIAYELVMLWNERNEPPLEADTVTTAFNNMLKKEAAKRRG</sequence>
<reference evidence="3" key="1">
    <citation type="journal article" date="2014" name="Int. J. Syst. Evol. Microbiol.">
        <title>Complete genome sequence of Corynebacterium casei LMG S-19264T (=DSM 44701T), isolated from a smear-ripened cheese.</title>
        <authorList>
            <consortium name="US DOE Joint Genome Institute (JGI-PGF)"/>
            <person name="Walter F."/>
            <person name="Albersmeier A."/>
            <person name="Kalinowski J."/>
            <person name="Ruckert C."/>
        </authorList>
    </citation>
    <scope>NUCLEOTIDE SEQUENCE</scope>
    <source>
        <strain evidence="3">CGMCC 1.15454</strain>
    </source>
</reference>
<dbReference type="AlphaFoldDB" id="A0A9W5X5C3"/>
<organism evidence="3 4">
    <name type="scientific">Lentibacillus populi</name>
    <dbReference type="NCBI Taxonomy" id="1827502"/>
    <lineage>
        <taxon>Bacteria</taxon>
        <taxon>Bacillati</taxon>
        <taxon>Bacillota</taxon>
        <taxon>Bacilli</taxon>
        <taxon>Bacillales</taxon>
        <taxon>Bacillaceae</taxon>
        <taxon>Lentibacillus</taxon>
    </lineage>
</organism>
<name>A0A9W5X5C3_9BACI</name>
<dbReference type="SMART" id="SM00943">
    <property type="entry name" value="Prim-Pol"/>
    <property type="match status" value="1"/>
</dbReference>
<dbReference type="CDD" id="cd04859">
    <property type="entry name" value="Prim_Pol"/>
    <property type="match status" value="1"/>
</dbReference>
<evidence type="ECO:0008006" key="5">
    <source>
        <dbReference type="Google" id="ProtNLM"/>
    </source>
</evidence>
<protein>
    <recommendedName>
        <fullName evidence="5">DNA primase</fullName>
    </recommendedName>
</protein>
<accession>A0A9W5X5C3</accession>
<dbReference type="Pfam" id="PF09250">
    <property type="entry name" value="Prim-Pol"/>
    <property type="match status" value="1"/>
</dbReference>
<dbReference type="SMART" id="SM00942">
    <property type="entry name" value="PriCT_1"/>
    <property type="match status" value="1"/>
</dbReference>
<comment type="caution">
    <text evidence="3">The sequence shown here is derived from an EMBL/GenBank/DDBJ whole genome shotgun (WGS) entry which is preliminary data.</text>
</comment>
<dbReference type="EMBL" id="BMJD01000013">
    <property type="protein sequence ID" value="GGB42488.1"/>
    <property type="molecule type" value="Genomic_DNA"/>
</dbReference>
<proteinExistence type="predicted"/>
<evidence type="ECO:0000259" key="2">
    <source>
        <dbReference type="SMART" id="SM00943"/>
    </source>
</evidence>
<evidence type="ECO:0000313" key="4">
    <source>
        <dbReference type="Proteomes" id="UP000621492"/>
    </source>
</evidence>
<dbReference type="InterPro" id="IPR015330">
    <property type="entry name" value="DNA_primase/pol_bifunc_N"/>
</dbReference>
<reference evidence="3" key="2">
    <citation type="submission" date="2020-09" db="EMBL/GenBank/DDBJ databases">
        <authorList>
            <person name="Sun Q."/>
            <person name="Zhou Y."/>
        </authorList>
    </citation>
    <scope>NUCLEOTIDE SEQUENCE</scope>
    <source>
        <strain evidence="3">CGMCC 1.15454</strain>
    </source>
</reference>
<dbReference type="SUPFAM" id="SSF56747">
    <property type="entry name" value="Prim-pol domain"/>
    <property type="match status" value="1"/>
</dbReference>
<feature type="domain" description="Primase C-terminal 1" evidence="1">
    <location>
        <begin position="194"/>
        <end position="258"/>
    </location>
</feature>
<evidence type="ECO:0000313" key="3">
    <source>
        <dbReference type="EMBL" id="GGB42488.1"/>
    </source>
</evidence>